<reference evidence="2" key="1">
    <citation type="journal article" date="2019" name="Int. J. Syst. Evol. Microbiol.">
        <title>The Global Catalogue of Microorganisms (GCM) 10K type strain sequencing project: providing services to taxonomists for standard genome sequencing and annotation.</title>
        <authorList>
            <consortium name="The Broad Institute Genomics Platform"/>
            <consortium name="The Broad Institute Genome Sequencing Center for Infectious Disease"/>
            <person name="Wu L."/>
            <person name="Ma J."/>
        </authorList>
    </citation>
    <scope>NUCLEOTIDE SEQUENCE [LARGE SCALE GENOMIC DNA]</scope>
    <source>
        <strain evidence="2">CCUG 60523</strain>
    </source>
</reference>
<sequence>MQTEDPYWLKEAYEKSINNSDTGYMFRNNLFAKKLTILLYLQFGDSGKFLDYAGGYGVFVRLMRDIGFDFYWADKYTDNLFAQGFEYDSSQKYDAVTSFEVFEHFEDPVQEIRNLFDLSDTIIFSTELHPNPLPKPEDWWYYGVEHGQHIALYSKKTLQHIAQMVKCRFYSVAGLHILSKTPISLKHLKSTKYSRFGYHKWIGKKLHSKTWSDHQFMVSKANDGITKDILEAVSKHKN</sequence>
<keyword evidence="2" id="KW-1185">Reference proteome</keyword>
<dbReference type="Pfam" id="PF13489">
    <property type="entry name" value="Methyltransf_23"/>
    <property type="match status" value="1"/>
</dbReference>
<dbReference type="EMBL" id="JBHRZS010000007">
    <property type="protein sequence ID" value="MFC3880943.1"/>
    <property type="molecule type" value="Genomic_DNA"/>
</dbReference>
<keyword evidence="1" id="KW-0489">Methyltransferase</keyword>
<dbReference type="Gene3D" id="3.40.50.150">
    <property type="entry name" value="Vaccinia Virus protein VP39"/>
    <property type="match status" value="1"/>
</dbReference>
<accession>A0ABV8ASJ1</accession>
<dbReference type="Proteomes" id="UP001595805">
    <property type="component" value="Unassembled WGS sequence"/>
</dbReference>
<keyword evidence="1" id="KW-0808">Transferase</keyword>
<dbReference type="EC" id="2.1.1.-" evidence="1"/>
<gene>
    <name evidence="1" type="ORF">ACFOSV_12175</name>
</gene>
<dbReference type="GO" id="GO:0032259">
    <property type="term" value="P:methylation"/>
    <property type="evidence" value="ECO:0007669"/>
    <property type="project" value="UniProtKB-KW"/>
</dbReference>
<name>A0ABV8ASJ1_9BACT</name>
<proteinExistence type="predicted"/>
<protein>
    <submittedName>
        <fullName evidence="1">Class I SAM-dependent methyltransferase</fullName>
        <ecNumber evidence="1">2.1.1.-</ecNumber>
    </submittedName>
</protein>
<evidence type="ECO:0000313" key="2">
    <source>
        <dbReference type="Proteomes" id="UP001595805"/>
    </source>
</evidence>
<dbReference type="InterPro" id="IPR029063">
    <property type="entry name" value="SAM-dependent_MTases_sf"/>
</dbReference>
<comment type="caution">
    <text evidence="1">The sequence shown here is derived from an EMBL/GenBank/DDBJ whole genome shotgun (WGS) entry which is preliminary data.</text>
</comment>
<dbReference type="RefSeq" id="WP_377906288.1">
    <property type="nucleotide sequence ID" value="NZ_JBHRZS010000007.1"/>
</dbReference>
<organism evidence="1 2">
    <name type="scientific">Algoriphagus namhaensis</name>
    <dbReference type="NCBI Taxonomy" id="915353"/>
    <lineage>
        <taxon>Bacteria</taxon>
        <taxon>Pseudomonadati</taxon>
        <taxon>Bacteroidota</taxon>
        <taxon>Cytophagia</taxon>
        <taxon>Cytophagales</taxon>
        <taxon>Cyclobacteriaceae</taxon>
        <taxon>Algoriphagus</taxon>
    </lineage>
</organism>
<dbReference type="GO" id="GO:0008168">
    <property type="term" value="F:methyltransferase activity"/>
    <property type="evidence" value="ECO:0007669"/>
    <property type="project" value="UniProtKB-KW"/>
</dbReference>
<evidence type="ECO:0000313" key="1">
    <source>
        <dbReference type="EMBL" id="MFC3880943.1"/>
    </source>
</evidence>
<dbReference type="SUPFAM" id="SSF53335">
    <property type="entry name" value="S-adenosyl-L-methionine-dependent methyltransferases"/>
    <property type="match status" value="1"/>
</dbReference>